<reference evidence="1" key="1">
    <citation type="submission" date="2021-05" db="EMBL/GenBank/DDBJ databases">
        <authorList>
            <person name="Alioto T."/>
            <person name="Alioto T."/>
            <person name="Gomez Garrido J."/>
        </authorList>
    </citation>
    <scope>NUCLEOTIDE SEQUENCE</scope>
</reference>
<dbReference type="EMBL" id="HBUE01295148">
    <property type="protein sequence ID" value="CAG6575946.1"/>
    <property type="molecule type" value="Transcribed_RNA"/>
</dbReference>
<protein>
    <submittedName>
        <fullName evidence="1">(northern house mosquito) hypothetical protein</fullName>
    </submittedName>
</protein>
<dbReference type="EMBL" id="HBUE01189344">
    <property type="protein sequence ID" value="CAG6524269.1"/>
    <property type="molecule type" value="Transcribed_RNA"/>
</dbReference>
<organism evidence="1">
    <name type="scientific">Culex pipiens</name>
    <name type="common">House mosquito</name>
    <dbReference type="NCBI Taxonomy" id="7175"/>
    <lineage>
        <taxon>Eukaryota</taxon>
        <taxon>Metazoa</taxon>
        <taxon>Ecdysozoa</taxon>
        <taxon>Arthropoda</taxon>
        <taxon>Hexapoda</taxon>
        <taxon>Insecta</taxon>
        <taxon>Pterygota</taxon>
        <taxon>Neoptera</taxon>
        <taxon>Endopterygota</taxon>
        <taxon>Diptera</taxon>
        <taxon>Nematocera</taxon>
        <taxon>Culicoidea</taxon>
        <taxon>Culicidae</taxon>
        <taxon>Culicinae</taxon>
        <taxon>Culicini</taxon>
        <taxon>Culex</taxon>
        <taxon>Culex</taxon>
    </lineage>
</organism>
<dbReference type="AlphaFoldDB" id="A0A8D8E804"/>
<sequence length="115" mass="12462">MDSFSSCSSLSFSFSRRFSSVWIIDSRSSLPPRYPSSRSELISTSPGLLPLLPTSLSPRVSVGEGHFTVSTSPRLSSSSTFSRMIGRICSVSSEWTVTRSVTNVVLSTKVDCSSK</sequence>
<dbReference type="EMBL" id="HBUE01189339">
    <property type="protein sequence ID" value="CAG6524265.1"/>
    <property type="molecule type" value="Transcribed_RNA"/>
</dbReference>
<proteinExistence type="predicted"/>
<evidence type="ECO:0000313" key="1">
    <source>
        <dbReference type="EMBL" id="CAG6524269.1"/>
    </source>
</evidence>
<name>A0A8D8E804_CULPI</name>
<dbReference type="EMBL" id="HBUE01295153">
    <property type="protein sequence ID" value="CAG6575950.1"/>
    <property type="molecule type" value="Transcribed_RNA"/>
</dbReference>
<accession>A0A8D8E804</accession>